<organismHost>
    <name type="scientific">Homo sapiens</name>
    <name type="common">Human</name>
    <dbReference type="NCBI Taxonomy" id="9606"/>
</organismHost>
<keyword evidence="3" id="KW-1185">Reference proteome</keyword>
<evidence type="ECO:0000313" key="2">
    <source>
        <dbReference type="EMBL" id="AAR07502.1"/>
    </source>
</evidence>
<organismHost>
    <name type="scientific">Erythrocebus patas</name>
    <name type="common">Red guenon</name>
    <name type="synonym">Cercopithecus patas</name>
    <dbReference type="NCBI Taxonomy" id="9538"/>
</organismHost>
<sequence length="106" mass="13154">MKMFSFIINIIYGSFYHITSSITKIFIYIISRLILFMLQMVNPYSSYSFISYLNPFKKQEEYFYFNPIRFINKMNPFYKEEEKSTGIVNWLWRTKKTENKSWWKLF</sequence>
<dbReference type="KEGG" id="vg:2943577"/>
<reference evidence="2 3" key="2">
    <citation type="journal article" date="2003" name="J. Virol.">
        <title>Complete genomic sequence and comparative analysis of the tumorigenic poxvirus Yaba monkey tumor virus.</title>
        <authorList>
            <person name="Brunetti C.R."/>
            <person name="Amano H."/>
            <person name="Ueda Y."/>
            <person name="Qin J."/>
            <person name="Miyamura T."/>
            <person name="Suzuki T."/>
            <person name="Li X."/>
            <person name="Barrett J.W."/>
            <person name="McFadden G."/>
        </authorList>
    </citation>
    <scope>NUCLEOTIDE SEQUENCE [LARGE SCALE GENOMIC DNA]</scope>
    <source>
        <strain evidence="3">VR587</strain>
    </source>
</reference>
<evidence type="ECO:0000313" key="3">
    <source>
        <dbReference type="Proteomes" id="UP000008596"/>
    </source>
</evidence>
<accession>Q6TUM4</accession>
<dbReference type="EMBL" id="AY386371">
    <property type="protein sequence ID" value="AAR07502.1"/>
    <property type="molecule type" value="Genomic_DNA"/>
</dbReference>
<protein>
    <submittedName>
        <fullName evidence="2">150R</fullName>
    </submittedName>
</protein>
<dbReference type="GeneID" id="2943577"/>
<dbReference type="Proteomes" id="UP000008596">
    <property type="component" value="Segment"/>
</dbReference>
<reference evidence="2 3" key="3">
    <citation type="journal article" date="2003" name="Proc. Natl. Acad. Sci. U.S.A.">
        <title>A secreted high-affinity inhibitor of human TNF from Tanapox virus.</title>
        <authorList>
            <person name="Brunetti C.R."/>
            <person name="Paulose-Murphy M."/>
            <person name="Singh R."/>
            <person name="Qin J."/>
            <person name="Barrett J.W."/>
            <person name="Tardivel A."/>
            <person name="Schneider P."/>
            <person name="Essani K."/>
            <person name="McFadden G."/>
        </authorList>
    </citation>
    <scope>NUCLEOTIDE SEQUENCE [LARGE SCALE GENOMIC DNA]</scope>
    <source>
        <strain evidence="3">VR587</strain>
    </source>
</reference>
<organism evidence="2 3">
    <name type="scientific">Yaba monkey tumor virus (strain VR587)</name>
    <name type="common">YMTV</name>
    <dbReference type="NCBI Taxonomy" id="928314"/>
    <lineage>
        <taxon>Viruses</taxon>
        <taxon>Varidnaviria</taxon>
        <taxon>Bamfordvirae</taxon>
        <taxon>Nucleocytoviricota</taxon>
        <taxon>Pokkesviricetes</taxon>
        <taxon>Chitovirales</taxon>
        <taxon>Poxviridae</taxon>
        <taxon>Chordopoxvirinae</taxon>
        <taxon>Yatapoxvirus</taxon>
        <taxon>Yatapoxvirus yabapox</taxon>
        <taxon>Yaba monkey tumor virus</taxon>
    </lineage>
</organism>
<dbReference type="Pfam" id="PF17421">
    <property type="entry name" value="DUF5409"/>
    <property type="match status" value="1"/>
</dbReference>
<keyword evidence="1" id="KW-1133">Transmembrane helix</keyword>
<dbReference type="RefSeq" id="NP_938401.1">
    <property type="nucleotide sequence ID" value="NC_005179.1"/>
</dbReference>
<feature type="transmembrane region" description="Helical" evidence="1">
    <location>
        <begin position="6"/>
        <end position="30"/>
    </location>
</feature>
<reference evidence="2 3" key="1">
    <citation type="journal article" date="1995" name="J. Gen. Virol.">
        <title>Identification and characterization of the thymidine kinase gene of Yaba virus.</title>
        <authorList>
            <person name="Amano H."/>
            <person name="Ueda Y."/>
            <person name="Miyamura T."/>
        </authorList>
    </citation>
    <scope>NUCLEOTIDE SEQUENCE [LARGE SCALE GENOMIC DNA]</scope>
    <source>
        <strain evidence="3">VR587</strain>
    </source>
</reference>
<organismHost>
    <name type="scientific">Papio hamadryas</name>
    <name type="common">Hamadryas baboon</name>
    <dbReference type="NCBI Taxonomy" id="9557"/>
</organismHost>
<proteinExistence type="predicted"/>
<keyword evidence="1" id="KW-0472">Membrane</keyword>
<evidence type="ECO:0000256" key="1">
    <source>
        <dbReference type="SAM" id="Phobius"/>
    </source>
</evidence>
<organismHost>
    <name type="scientific">Macaca</name>
    <name type="common">macaques</name>
    <dbReference type="NCBI Taxonomy" id="9539"/>
</organismHost>
<name>Q6TUM4_YMTV5</name>
<keyword evidence="1" id="KW-0812">Transmembrane</keyword>
<dbReference type="InterPro" id="IPR020320">
    <property type="entry name" value="Swinepox_virus_C2"/>
</dbReference>